<evidence type="ECO:0000256" key="1">
    <source>
        <dbReference type="ARBA" id="ARBA00006926"/>
    </source>
</evidence>
<organism evidence="4 5">
    <name type="scientific">Candidatus Afipia apatlaquensis</name>
    <dbReference type="NCBI Taxonomy" id="2712852"/>
    <lineage>
        <taxon>Bacteria</taxon>
        <taxon>Pseudomonadati</taxon>
        <taxon>Pseudomonadota</taxon>
        <taxon>Alphaproteobacteria</taxon>
        <taxon>Hyphomicrobiales</taxon>
        <taxon>Nitrobacteraceae</taxon>
        <taxon>Afipia</taxon>
    </lineage>
</organism>
<keyword evidence="5" id="KW-1185">Reference proteome</keyword>
<comment type="similarity">
    <text evidence="1">Belongs to the glutathione peroxidase family.</text>
</comment>
<proteinExistence type="inferred from homology"/>
<dbReference type="EMBL" id="JAAMRR010000062">
    <property type="protein sequence ID" value="NGX93899.1"/>
    <property type="molecule type" value="Genomic_DNA"/>
</dbReference>
<sequence>MTTVYDFSAATLDGEDRPLRAYEGQVLLI</sequence>
<dbReference type="PROSITE" id="PS51355">
    <property type="entry name" value="GLUTATHIONE_PEROXID_3"/>
    <property type="match status" value="1"/>
</dbReference>
<gene>
    <name evidence="4" type="ORF">G4V63_01185</name>
</gene>
<dbReference type="GO" id="GO:0004601">
    <property type="term" value="F:peroxidase activity"/>
    <property type="evidence" value="ECO:0007669"/>
    <property type="project" value="UniProtKB-KW"/>
</dbReference>
<evidence type="ECO:0000313" key="4">
    <source>
        <dbReference type="EMBL" id="NGX93899.1"/>
    </source>
</evidence>
<reference evidence="4" key="1">
    <citation type="submission" date="2020-02" db="EMBL/GenBank/DDBJ databases">
        <title>Draft genome sequence of Candidatus Afipia apatlaquensis IBT-C3, a potential strain for decolorization of textile dyes.</title>
        <authorList>
            <person name="Sanchez-Reyes A."/>
            <person name="Breton-Deval L."/>
            <person name="Mangelson H."/>
            <person name="Sanchez-Flores A."/>
        </authorList>
    </citation>
    <scope>NUCLEOTIDE SEQUENCE [LARGE SCALE GENOMIC DNA]</scope>
    <source>
        <strain evidence="4">IBT-C3</strain>
    </source>
</reference>
<protein>
    <submittedName>
        <fullName evidence="4">Glutathione peroxidase</fullName>
    </submittedName>
</protein>
<evidence type="ECO:0000256" key="2">
    <source>
        <dbReference type="ARBA" id="ARBA00022559"/>
    </source>
</evidence>
<feature type="non-terminal residue" evidence="4">
    <location>
        <position position="29"/>
    </location>
</feature>
<dbReference type="AlphaFoldDB" id="A0A7C9RCM9"/>
<comment type="caution">
    <text evidence="4">The sequence shown here is derived from an EMBL/GenBank/DDBJ whole genome shotgun (WGS) entry which is preliminary data.</text>
</comment>
<dbReference type="Proteomes" id="UP000480266">
    <property type="component" value="Unassembled WGS sequence"/>
</dbReference>
<dbReference type="InterPro" id="IPR000889">
    <property type="entry name" value="Glutathione_peroxidase"/>
</dbReference>
<keyword evidence="3" id="KW-0560">Oxidoreductase</keyword>
<evidence type="ECO:0000256" key="3">
    <source>
        <dbReference type="ARBA" id="ARBA00023002"/>
    </source>
</evidence>
<keyword evidence="2 4" id="KW-0575">Peroxidase</keyword>
<dbReference type="GO" id="GO:0006979">
    <property type="term" value="P:response to oxidative stress"/>
    <property type="evidence" value="ECO:0007669"/>
    <property type="project" value="InterPro"/>
</dbReference>
<evidence type="ECO:0000313" key="5">
    <source>
        <dbReference type="Proteomes" id="UP000480266"/>
    </source>
</evidence>
<name>A0A7C9RCM9_9BRAD</name>
<accession>A0A7C9RCM9</accession>